<dbReference type="SUPFAM" id="SSF52833">
    <property type="entry name" value="Thioredoxin-like"/>
    <property type="match status" value="1"/>
</dbReference>
<accession>A0A158A6T5</accession>
<dbReference type="Gene3D" id="3.40.30.10">
    <property type="entry name" value="Glutaredoxin"/>
    <property type="match status" value="1"/>
</dbReference>
<organism evidence="2 3">
    <name type="scientific">Caballeronia fortuita</name>
    <dbReference type="NCBI Taxonomy" id="1777138"/>
    <lineage>
        <taxon>Bacteria</taxon>
        <taxon>Pseudomonadati</taxon>
        <taxon>Pseudomonadota</taxon>
        <taxon>Betaproteobacteria</taxon>
        <taxon>Burkholderiales</taxon>
        <taxon>Burkholderiaceae</taxon>
        <taxon>Caballeronia</taxon>
    </lineage>
</organism>
<sequence>MKLFLNTTSPYARIARISFEEKIGSDVPGEVVDPWADAPALLEVNPAARVPALVTNDGVTLTESLLIVLWLESQRPSPSLLGDSATRTIAKAGVAMGVIDAAVHTLIGRKITDAGFDEAPVGLRRRRSMVNGLLKLEQDPPTYEAGTPDLAAITAVVALDYVRFRFPKTEWMPSLPELDALRNRLSSRPSFEHSVPKQ</sequence>
<dbReference type="OrthoDB" id="8634103at2"/>
<protein>
    <submittedName>
        <fullName evidence="2">Glutathione S-transferase domain-containing protein</fullName>
    </submittedName>
</protein>
<proteinExistence type="predicted"/>
<comment type="caution">
    <text evidence="2">The sequence shown here is derived from an EMBL/GenBank/DDBJ whole genome shotgun (WGS) entry which is preliminary data.</text>
</comment>
<dbReference type="Proteomes" id="UP000054903">
    <property type="component" value="Unassembled WGS sequence"/>
</dbReference>
<name>A0A158A6T5_9BURK</name>
<feature type="domain" description="GST N-terminal" evidence="1">
    <location>
        <begin position="1"/>
        <end position="79"/>
    </location>
</feature>
<gene>
    <name evidence="2" type="ORF">AWB77_01436</name>
</gene>
<dbReference type="Gene3D" id="1.20.1050.10">
    <property type="match status" value="1"/>
</dbReference>
<keyword evidence="3" id="KW-1185">Reference proteome</keyword>
<evidence type="ECO:0000313" key="3">
    <source>
        <dbReference type="Proteomes" id="UP000054903"/>
    </source>
</evidence>
<dbReference type="EMBL" id="FCNX02000003">
    <property type="protein sequence ID" value="SAK53483.1"/>
    <property type="molecule type" value="Genomic_DNA"/>
</dbReference>
<dbReference type="PROSITE" id="PS50404">
    <property type="entry name" value="GST_NTER"/>
    <property type="match status" value="1"/>
</dbReference>
<dbReference type="AlphaFoldDB" id="A0A158A6T5"/>
<reference evidence="2" key="1">
    <citation type="submission" date="2016-01" db="EMBL/GenBank/DDBJ databases">
        <authorList>
            <person name="Peeters C."/>
        </authorList>
    </citation>
    <scope>NUCLEOTIDE SEQUENCE</scope>
    <source>
        <strain evidence="2">LMG 29320</strain>
    </source>
</reference>
<dbReference type="InterPro" id="IPR004045">
    <property type="entry name" value="Glutathione_S-Trfase_N"/>
</dbReference>
<evidence type="ECO:0000313" key="2">
    <source>
        <dbReference type="EMBL" id="SAK53483.1"/>
    </source>
</evidence>
<dbReference type="InterPro" id="IPR036249">
    <property type="entry name" value="Thioredoxin-like_sf"/>
</dbReference>
<evidence type="ECO:0000259" key="1">
    <source>
        <dbReference type="PROSITE" id="PS50404"/>
    </source>
</evidence>
<dbReference type="STRING" id="1777138.AWB77_01436"/>
<dbReference type="RefSeq" id="WP_061133726.1">
    <property type="nucleotide sequence ID" value="NZ_FCNX02000003.1"/>
</dbReference>
<dbReference type="Pfam" id="PF13409">
    <property type="entry name" value="GST_N_2"/>
    <property type="match status" value="1"/>
</dbReference>